<evidence type="ECO:0000313" key="3">
    <source>
        <dbReference type="Proteomes" id="UP000054560"/>
    </source>
</evidence>
<gene>
    <name evidence="2" type="ORF">SARC_16292</name>
</gene>
<dbReference type="Proteomes" id="UP000054560">
    <property type="component" value="Unassembled WGS sequence"/>
</dbReference>
<feature type="non-terminal residue" evidence="2">
    <location>
        <position position="141"/>
    </location>
</feature>
<feature type="compositionally biased region" description="Low complexity" evidence="1">
    <location>
        <begin position="113"/>
        <end position="127"/>
    </location>
</feature>
<sequence length="141" mass="14857">MGDTEDHPESVRRPRTPSLDTTASGYVEPLHISRKVSQQLRALRVDTDSPVCDVIIKTSLSHTHTNAHTHTSTSTDTPTSTHTATSTSTGTDGSNKGAYEAEHTTTGEHTVNDAAGTATGETDAVAANTKLKTTQNNSVEA</sequence>
<accession>A0A0L0F4Q2</accession>
<dbReference type="GeneID" id="25916796"/>
<dbReference type="AlphaFoldDB" id="A0A0L0F4Q2"/>
<feature type="region of interest" description="Disordered" evidence="1">
    <location>
        <begin position="1"/>
        <end position="26"/>
    </location>
</feature>
<evidence type="ECO:0000256" key="1">
    <source>
        <dbReference type="SAM" id="MobiDB-lite"/>
    </source>
</evidence>
<organism evidence="2 3">
    <name type="scientific">Sphaeroforma arctica JP610</name>
    <dbReference type="NCBI Taxonomy" id="667725"/>
    <lineage>
        <taxon>Eukaryota</taxon>
        <taxon>Ichthyosporea</taxon>
        <taxon>Ichthyophonida</taxon>
        <taxon>Sphaeroforma</taxon>
    </lineage>
</organism>
<dbReference type="EMBL" id="KQ249363">
    <property type="protein sequence ID" value="KNC71168.1"/>
    <property type="molecule type" value="Genomic_DNA"/>
</dbReference>
<feature type="compositionally biased region" description="Polar residues" evidence="1">
    <location>
        <begin position="130"/>
        <end position="141"/>
    </location>
</feature>
<protein>
    <submittedName>
        <fullName evidence="2">Uncharacterized protein</fullName>
    </submittedName>
</protein>
<reference evidence="2 3" key="1">
    <citation type="submission" date="2011-02" db="EMBL/GenBank/DDBJ databases">
        <title>The Genome Sequence of Sphaeroforma arctica JP610.</title>
        <authorList>
            <consortium name="The Broad Institute Genome Sequencing Platform"/>
            <person name="Russ C."/>
            <person name="Cuomo C."/>
            <person name="Young S.K."/>
            <person name="Zeng Q."/>
            <person name="Gargeya S."/>
            <person name="Alvarado L."/>
            <person name="Berlin A."/>
            <person name="Chapman S.B."/>
            <person name="Chen Z."/>
            <person name="Freedman E."/>
            <person name="Gellesch M."/>
            <person name="Goldberg J."/>
            <person name="Griggs A."/>
            <person name="Gujja S."/>
            <person name="Heilman E."/>
            <person name="Heiman D."/>
            <person name="Howarth C."/>
            <person name="Mehta T."/>
            <person name="Neiman D."/>
            <person name="Pearson M."/>
            <person name="Roberts A."/>
            <person name="Saif S."/>
            <person name="Shea T."/>
            <person name="Shenoy N."/>
            <person name="Sisk P."/>
            <person name="Stolte C."/>
            <person name="Sykes S."/>
            <person name="White J."/>
            <person name="Yandava C."/>
            <person name="Burger G."/>
            <person name="Gray M.W."/>
            <person name="Holland P.W.H."/>
            <person name="King N."/>
            <person name="Lang F.B.F."/>
            <person name="Roger A.J."/>
            <person name="Ruiz-Trillo I."/>
            <person name="Haas B."/>
            <person name="Nusbaum C."/>
            <person name="Birren B."/>
        </authorList>
    </citation>
    <scope>NUCLEOTIDE SEQUENCE [LARGE SCALE GENOMIC DNA]</scope>
    <source>
        <strain evidence="2 3">JP610</strain>
    </source>
</reference>
<feature type="compositionally biased region" description="Basic and acidic residues" evidence="1">
    <location>
        <begin position="1"/>
        <end position="12"/>
    </location>
</feature>
<feature type="region of interest" description="Disordered" evidence="1">
    <location>
        <begin position="59"/>
        <end position="141"/>
    </location>
</feature>
<proteinExistence type="predicted"/>
<dbReference type="RefSeq" id="XP_014145070.1">
    <property type="nucleotide sequence ID" value="XM_014289595.1"/>
</dbReference>
<evidence type="ECO:0000313" key="2">
    <source>
        <dbReference type="EMBL" id="KNC71168.1"/>
    </source>
</evidence>
<keyword evidence="3" id="KW-1185">Reference proteome</keyword>
<name>A0A0L0F4Q2_9EUKA</name>
<feature type="compositionally biased region" description="Low complexity" evidence="1">
    <location>
        <begin position="59"/>
        <end position="95"/>
    </location>
</feature>